<dbReference type="EMBL" id="AZBU02000003">
    <property type="protein sequence ID" value="TKR89158.1"/>
    <property type="molecule type" value="Genomic_DNA"/>
</dbReference>
<evidence type="ECO:0000313" key="1">
    <source>
        <dbReference type="EMBL" id="TKR89158.1"/>
    </source>
</evidence>
<organism evidence="1 2">
    <name type="scientific">Steinernema carpocapsae</name>
    <name type="common">Entomopathogenic nematode</name>
    <dbReference type="NCBI Taxonomy" id="34508"/>
    <lineage>
        <taxon>Eukaryota</taxon>
        <taxon>Metazoa</taxon>
        <taxon>Ecdysozoa</taxon>
        <taxon>Nematoda</taxon>
        <taxon>Chromadorea</taxon>
        <taxon>Rhabditida</taxon>
        <taxon>Tylenchina</taxon>
        <taxon>Panagrolaimomorpha</taxon>
        <taxon>Strongyloidoidea</taxon>
        <taxon>Steinernematidae</taxon>
        <taxon>Steinernema</taxon>
    </lineage>
</organism>
<protein>
    <submittedName>
        <fullName evidence="1">Uncharacterized protein</fullName>
    </submittedName>
</protein>
<dbReference type="AlphaFoldDB" id="A0A4U5NZS9"/>
<dbReference type="Proteomes" id="UP000298663">
    <property type="component" value="Unassembled WGS sequence"/>
</dbReference>
<reference evidence="1 2" key="1">
    <citation type="journal article" date="2015" name="Genome Biol.">
        <title>Comparative genomics of Steinernema reveals deeply conserved gene regulatory networks.</title>
        <authorList>
            <person name="Dillman A.R."/>
            <person name="Macchietto M."/>
            <person name="Porter C.F."/>
            <person name="Rogers A."/>
            <person name="Williams B."/>
            <person name="Antoshechkin I."/>
            <person name="Lee M.M."/>
            <person name="Goodwin Z."/>
            <person name="Lu X."/>
            <person name="Lewis E.E."/>
            <person name="Goodrich-Blair H."/>
            <person name="Stock S.P."/>
            <person name="Adams B.J."/>
            <person name="Sternberg P.W."/>
            <person name="Mortazavi A."/>
        </authorList>
    </citation>
    <scope>NUCLEOTIDE SEQUENCE [LARGE SCALE GENOMIC DNA]</scope>
    <source>
        <strain evidence="1 2">ALL</strain>
    </source>
</reference>
<accession>A0A4U5NZS9</accession>
<reference evidence="1 2" key="2">
    <citation type="journal article" date="2019" name="G3 (Bethesda)">
        <title>Hybrid Assembly of the Genome of the Entomopathogenic Nematode Steinernema carpocapsae Identifies the X-Chromosome.</title>
        <authorList>
            <person name="Serra L."/>
            <person name="Macchietto M."/>
            <person name="Macias-Munoz A."/>
            <person name="McGill C.J."/>
            <person name="Rodriguez I.M."/>
            <person name="Rodriguez B."/>
            <person name="Murad R."/>
            <person name="Mortazavi A."/>
        </authorList>
    </citation>
    <scope>NUCLEOTIDE SEQUENCE [LARGE SCALE GENOMIC DNA]</scope>
    <source>
        <strain evidence="1 2">ALL</strain>
    </source>
</reference>
<keyword evidence="2" id="KW-1185">Reference proteome</keyword>
<name>A0A4U5NZS9_STECR</name>
<proteinExistence type="predicted"/>
<evidence type="ECO:0000313" key="2">
    <source>
        <dbReference type="Proteomes" id="UP000298663"/>
    </source>
</evidence>
<sequence length="136" mass="15593">MPSVMKFPVLGRISRWKREKRSKHIAQIPRHFRPLLFEVNGPNDPQSSTCLDPPTSGSAHVWFRSRLDPRMSGSAARVSGHCNHQSYDCIDDGQACYKNSTKASEIKRRITKKNLLTRTFIISSCKNENKRANFYV</sequence>
<comment type="caution">
    <text evidence="1">The sequence shown here is derived from an EMBL/GenBank/DDBJ whole genome shotgun (WGS) entry which is preliminary data.</text>
</comment>
<gene>
    <name evidence="1" type="ORF">L596_013302</name>
</gene>